<keyword evidence="11" id="KW-1185">Reference proteome</keyword>
<keyword evidence="5" id="KW-0106">Calcium</keyword>
<dbReference type="GeneID" id="67181029"/>
<dbReference type="AlphaFoldDB" id="E1SSG0"/>
<feature type="chain" id="PRO_5003151400" evidence="8">
    <location>
        <begin position="24"/>
        <end position="1182"/>
    </location>
</feature>
<evidence type="ECO:0000256" key="2">
    <source>
        <dbReference type="ARBA" id="ARBA00008387"/>
    </source>
</evidence>
<sequence>MLCQGRAVVLAASLSAAMGMAIADDTELYVAGGLATGAGRPQVLIIFDNSGSMDTEEAVAAAPFDPTYDYTGDNGDRIYYIKGSADPDEYPDPLDSDEERYFSPQINGCESSKRVVSSGLTVLEQEGYFTSNFRRFQYNRKASDSGHYWRKLPSEFKDNIRDKTVVDCLADLQAGLAQNAPNHPHSDLRGTGFPRNDSKTQPYDGTSPSASQSTLDAAAENAMDVTAFGNGDAVTLFTENYLTYLHHHSSNTKRQRIAIARDTIISLINTTPGVDFGLQVFNQNTNSGSTIGSNDGGRIVAGIREMTDSNRNSLTSTVASLTADTWTPLCESLFEAYRYYSGGAVLGGNKGGSLTPAADSSVVSGSNYISPMSSCQPQSYVILITDGEPTRDGSYNSLIESELGLGSDDKVDSNYLAGVAGWMYNNDVNETLQGRQRVATYTIGFSEGATGAAGLLEQTALQGGGSYYAAADALALQSSLQQIFSEILAVNASFTSPSIAANSFDRTQTLDAVYYAMFLPSDRPRWMGNLKKLKITSSGSVVDQSSVSAIDAQGNISDRACTYWTSAQTCSGASSGGDGNDVTVGGALEQLGLQATRQVLTDPATGDGALVALNRTSLASAVGSEAELVSRIGAAGSNELDGYVSWLQGLDPDDEDEDGASNDRRIDLIGDPLHSKPLAISFGGTKGVRILMGTNQGYIHMFRDDDTRISESWAYYLPDMLGTLDELRTNAQTGGHTVYGVDGAPSAYVHDVDGDGNIEAPTDSVYVYFGLRRGGRAYYALDVSDPDNPRRLWKLSNQSPGMSELGQSWSEPVVTTIPANDGNPVVIFGGGYDLNKDSNGVGSADSMGRAIYIVDAATGDLVHRFEAGATAAEGVTPLPAEDGIAAKISALDSDGDGLTDRLYAVDTGANIWRVDMPGTDRDGWSVHQFAELGGDTLADDRRFFGEVSVAQTSFELVENLVMNEGEEDEATLTTSVEVPYDAVVVGSGNRAHPNASGTQDYLFALQDRNIQTQTFGTTENPAPAPITPGNLYSVSGDPFGNASTDSERLNQQLALGQKLGWYYPLAPSEKALSAPVVVAGVAYYATFLPGTVAEANSCVAAGEGFFYAFSLQEGISINNFSVGARLPDTPQILVPPAPEPVPEDWDPQLYLVGVGAGEDRTGTVATNQTLTPQRVYYHYGAQ</sequence>
<dbReference type="EMBL" id="CP002209">
    <property type="protein sequence ID" value="ADN75000.1"/>
    <property type="molecule type" value="Genomic_DNA"/>
</dbReference>
<dbReference type="KEGG" id="fbl:Fbal_0791"/>
<comment type="subcellular location">
    <subcellularLocation>
        <location evidence="1">Fimbrium</location>
    </subcellularLocation>
</comment>
<evidence type="ECO:0000256" key="8">
    <source>
        <dbReference type="SAM" id="SignalP"/>
    </source>
</evidence>
<dbReference type="InterPro" id="IPR011047">
    <property type="entry name" value="Quinoprotein_ADH-like_sf"/>
</dbReference>
<evidence type="ECO:0000256" key="7">
    <source>
        <dbReference type="SAM" id="MobiDB-lite"/>
    </source>
</evidence>
<proteinExistence type="inferred from homology"/>
<evidence type="ECO:0000256" key="3">
    <source>
        <dbReference type="ARBA" id="ARBA00022558"/>
    </source>
</evidence>
<name>E1SSG0_FERBD</name>
<comment type="similarity">
    <text evidence="2">Belongs to the PilY1 family.</text>
</comment>
<dbReference type="InterPro" id="IPR036465">
    <property type="entry name" value="vWFA_dom_sf"/>
</dbReference>
<feature type="region of interest" description="Disordered" evidence="7">
    <location>
        <begin position="177"/>
        <end position="214"/>
    </location>
</feature>
<keyword evidence="6" id="KW-0281">Fimbrium</keyword>
<dbReference type="SUPFAM" id="SSF50998">
    <property type="entry name" value="Quinoprotein alcohol dehydrogenase-like"/>
    <property type="match status" value="1"/>
</dbReference>
<dbReference type="HOGENOM" id="CLU_004773_0_0_6"/>
<dbReference type="Pfam" id="PF05567">
    <property type="entry name" value="T4P_PilY1"/>
    <property type="match status" value="1"/>
</dbReference>
<evidence type="ECO:0000259" key="9">
    <source>
        <dbReference type="Pfam" id="PF05567"/>
    </source>
</evidence>
<evidence type="ECO:0000313" key="11">
    <source>
        <dbReference type="Proteomes" id="UP000006683"/>
    </source>
</evidence>
<evidence type="ECO:0000256" key="5">
    <source>
        <dbReference type="ARBA" id="ARBA00022837"/>
    </source>
</evidence>
<keyword evidence="8" id="KW-0732">Signal</keyword>
<keyword evidence="4" id="KW-0479">Metal-binding</keyword>
<evidence type="ECO:0000256" key="4">
    <source>
        <dbReference type="ARBA" id="ARBA00022723"/>
    </source>
</evidence>
<keyword evidence="3" id="KW-1029">Fimbrium biogenesis</keyword>
<evidence type="ECO:0000256" key="1">
    <source>
        <dbReference type="ARBA" id="ARBA00004561"/>
    </source>
</evidence>
<dbReference type="RefSeq" id="WP_013344306.1">
    <property type="nucleotide sequence ID" value="NC_014541.1"/>
</dbReference>
<feature type="signal peptide" evidence="8">
    <location>
        <begin position="1"/>
        <end position="23"/>
    </location>
</feature>
<feature type="compositionally biased region" description="Polar residues" evidence="7">
    <location>
        <begin position="199"/>
        <end position="214"/>
    </location>
</feature>
<dbReference type="GO" id="GO:0046872">
    <property type="term" value="F:metal ion binding"/>
    <property type="evidence" value="ECO:0007669"/>
    <property type="project" value="UniProtKB-KW"/>
</dbReference>
<evidence type="ECO:0000313" key="10">
    <source>
        <dbReference type="EMBL" id="ADN75000.1"/>
    </source>
</evidence>
<evidence type="ECO:0000256" key="6">
    <source>
        <dbReference type="ARBA" id="ARBA00023263"/>
    </source>
</evidence>
<dbReference type="OrthoDB" id="7156875at2"/>
<organism evidence="10 11">
    <name type="scientific">Ferrimonas balearica (strain DSM 9799 / CCM 4581 / KCTC 23876 / PAT)</name>
    <dbReference type="NCBI Taxonomy" id="550540"/>
    <lineage>
        <taxon>Bacteria</taxon>
        <taxon>Pseudomonadati</taxon>
        <taxon>Pseudomonadota</taxon>
        <taxon>Gammaproteobacteria</taxon>
        <taxon>Alteromonadales</taxon>
        <taxon>Ferrimonadaceae</taxon>
        <taxon>Ferrimonas</taxon>
    </lineage>
</organism>
<accession>E1SSG0</accession>
<dbReference type="InterPro" id="IPR008707">
    <property type="entry name" value="B-propeller_PilY1"/>
</dbReference>
<dbReference type="eggNOG" id="COG3419">
    <property type="taxonomic scope" value="Bacteria"/>
</dbReference>
<dbReference type="STRING" id="550540.Fbal_0791"/>
<feature type="domain" description="PilY1 beta-propeller" evidence="9">
    <location>
        <begin position="685"/>
        <end position="916"/>
    </location>
</feature>
<dbReference type="Gene3D" id="3.40.50.410">
    <property type="entry name" value="von Willebrand factor, type A domain"/>
    <property type="match status" value="1"/>
</dbReference>
<protein>
    <submittedName>
        <fullName evidence="10">Type IV pilin biogenesis protein, putative</fullName>
    </submittedName>
</protein>
<dbReference type="SUPFAM" id="SSF53300">
    <property type="entry name" value="vWA-like"/>
    <property type="match status" value="1"/>
</dbReference>
<reference evidence="10 11" key="1">
    <citation type="journal article" date="2010" name="Stand. Genomic Sci.">
        <title>Complete genome sequence of Ferrimonas balearica type strain (PAT).</title>
        <authorList>
            <person name="Nolan M."/>
            <person name="Sikorski J."/>
            <person name="Davenport K."/>
            <person name="Lucas S."/>
            <person name="Glavina Del Rio T."/>
            <person name="Tice H."/>
            <person name="Cheng J."/>
            <person name="Goodwin L."/>
            <person name="Pitluck S."/>
            <person name="Liolios K."/>
            <person name="Ivanova N."/>
            <person name="Mavromatis K."/>
            <person name="Ovchinnikova G."/>
            <person name="Pati A."/>
            <person name="Chen A."/>
            <person name="Palaniappan K."/>
            <person name="Land M."/>
            <person name="Hauser L."/>
            <person name="Chang Y."/>
            <person name="Jeffries C."/>
            <person name="Tapia R."/>
            <person name="Brettin T."/>
            <person name="Detter J."/>
            <person name="Han C."/>
            <person name="Yasawong M."/>
            <person name="Rohde M."/>
            <person name="Tindall B."/>
            <person name="Goker M."/>
            <person name="Woyke T."/>
            <person name="Bristow J."/>
            <person name="Eisen J."/>
            <person name="Markowitz V."/>
            <person name="Hugenholtz P."/>
            <person name="Kyrpides N."/>
            <person name="Klenk H."/>
            <person name="Lapidus A."/>
        </authorList>
    </citation>
    <scope>NUCLEOTIDE SEQUENCE [LARGE SCALE GENOMIC DNA]</scope>
    <source>
        <strain evidence="11">DSM 9799 / CCM 4581 / KCTC 23876 / PAT</strain>
    </source>
</reference>
<dbReference type="GO" id="GO:0009289">
    <property type="term" value="C:pilus"/>
    <property type="evidence" value="ECO:0007669"/>
    <property type="project" value="UniProtKB-SubCell"/>
</dbReference>
<gene>
    <name evidence="10" type="ordered locus">Fbal_0791</name>
</gene>
<dbReference type="Proteomes" id="UP000006683">
    <property type="component" value="Chromosome"/>
</dbReference>